<protein>
    <submittedName>
        <fullName evidence="2">Uncharacterized protein</fullName>
    </submittedName>
</protein>
<feature type="compositionally biased region" description="Gly residues" evidence="1">
    <location>
        <begin position="225"/>
        <end position="239"/>
    </location>
</feature>
<comment type="caution">
    <text evidence="2">The sequence shown here is derived from an EMBL/GenBank/DDBJ whole genome shotgun (WGS) entry which is preliminary data.</text>
</comment>
<dbReference type="Proteomes" id="UP001422759">
    <property type="component" value="Unassembled WGS sequence"/>
</dbReference>
<name>A0ABN3ABB7_9ACTN</name>
<organism evidence="2 3">
    <name type="scientific">Kitasatospora kazusensis</name>
    <dbReference type="NCBI Taxonomy" id="407974"/>
    <lineage>
        <taxon>Bacteria</taxon>
        <taxon>Bacillati</taxon>
        <taxon>Actinomycetota</taxon>
        <taxon>Actinomycetes</taxon>
        <taxon>Kitasatosporales</taxon>
        <taxon>Streptomycetaceae</taxon>
        <taxon>Kitasatospora</taxon>
    </lineage>
</organism>
<gene>
    <name evidence="2" type="ORF">GCM10009760_61510</name>
</gene>
<reference evidence="2 3" key="1">
    <citation type="journal article" date="2019" name="Int. J. Syst. Evol. Microbiol.">
        <title>The Global Catalogue of Microorganisms (GCM) 10K type strain sequencing project: providing services to taxonomists for standard genome sequencing and annotation.</title>
        <authorList>
            <consortium name="The Broad Institute Genomics Platform"/>
            <consortium name="The Broad Institute Genome Sequencing Center for Infectious Disease"/>
            <person name="Wu L."/>
            <person name="Ma J."/>
        </authorList>
    </citation>
    <scope>NUCLEOTIDE SEQUENCE [LARGE SCALE GENOMIC DNA]</scope>
    <source>
        <strain evidence="2 3">JCM 14560</strain>
    </source>
</reference>
<feature type="region of interest" description="Disordered" evidence="1">
    <location>
        <begin position="118"/>
        <end position="140"/>
    </location>
</feature>
<evidence type="ECO:0000313" key="2">
    <source>
        <dbReference type="EMBL" id="GAA2158457.1"/>
    </source>
</evidence>
<accession>A0ABN3ABB7</accession>
<proteinExistence type="predicted"/>
<evidence type="ECO:0000256" key="1">
    <source>
        <dbReference type="SAM" id="MobiDB-lite"/>
    </source>
</evidence>
<feature type="region of interest" description="Disordered" evidence="1">
    <location>
        <begin position="37"/>
        <end position="84"/>
    </location>
</feature>
<evidence type="ECO:0000313" key="3">
    <source>
        <dbReference type="Proteomes" id="UP001422759"/>
    </source>
</evidence>
<feature type="region of interest" description="Disordered" evidence="1">
    <location>
        <begin position="184"/>
        <end position="239"/>
    </location>
</feature>
<dbReference type="EMBL" id="BAAANT010000068">
    <property type="protein sequence ID" value="GAA2158457.1"/>
    <property type="molecule type" value="Genomic_DNA"/>
</dbReference>
<keyword evidence="3" id="KW-1185">Reference proteome</keyword>
<feature type="compositionally biased region" description="Low complexity" evidence="1">
    <location>
        <begin position="195"/>
        <end position="209"/>
    </location>
</feature>
<sequence length="357" mass="37665">MEWGRAHVRRSPADLTAAALDRLEAVDRNRPTRLQYRPGLLKGFTAGTGPTPDTRPHPGEPKSVTIGAGSSPQHSGAHGCALHDEGAPSPLGQYRLVLLLLADIPGLAGRRSLSKLADRRSPFPPAQPVRACPARSAAVGTAGRSAVLTAGLRRCAPPRCRGRGGRLGSGAAGRLGGCWRCQGHGRPVRQPPGRPSAARDGSAGARGPPNRYGPAQRRSARTGCDCGGGPAGSGGGRLPGGQLNLPLREAHEYAGRLRSRLSEGPRNGLMVSVDAHNHFHLLDRAGQTHPLLAGQIEIDGCQVLGLGWAPGDHSMRHHGERAWNQVYPVTLERRDTTTLLRWTVPAEAEGCRSSEGM</sequence>